<dbReference type="Pfam" id="PF07719">
    <property type="entry name" value="TPR_2"/>
    <property type="match status" value="1"/>
</dbReference>
<keyword evidence="6" id="KW-0472">Membrane</keyword>
<proteinExistence type="predicted"/>
<dbReference type="InterPro" id="IPR014756">
    <property type="entry name" value="Ig_E-set"/>
</dbReference>
<dbReference type="SUPFAM" id="SSF46565">
    <property type="entry name" value="Chaperone J-domain"/>
    <property type="match status" value="2"/>
</dbReference>
<dbReference type="InterPro" id="IPR001623">
    <property type="entry name" value="DnaJ_domain"/>
</dbReference>
<reference evidence="8 9" key="1">
    <citation type="journal article" date="2024" name="Commun. Biol.">
        <title>Comparative genomic analysis of thermophilic fungi reveals convergent evolutionary adaptations and gene losses.</title>
        <authorList>
            <person name="Steindorff A.S."/>
            <person name="Aguilar-Pontes M.V."/>
            <person name="Robinson A.J."/>
            <person name="Andreopoulos B."/>
            <person name="LaButti K."/>
            <person name="Kuo A."/>
            <person name="Mondo S."/>
            <person name="Riley R."/>
            <person name="Otillar R."/>
            <person name="Haridas S."/>
            <person name="Lipzen A."/>
            <person name="Grimwood J."/>
            <person name="Schmutz J."/>
            <person name="Clum A."/>
            <person name="Reid I.D."/>
            <person name="Moisan M.C."/>
            <person name="Butler G."/>
            <person name="Nguyen T.T.M."/>
            <person name="Dewar K."/>
            <person name="Conant G."/>
            <person name="Drula E."/>
            <person name="Henrissat B."/>
            <person name="Hansel C."/>
            <person name="Singer S."/>
            <person name="Hutchinson M.I."/>
            <person name="de Vries R.P."/>
            <person name="Natvig D.O."/>
            <person name="Powell A.J."/>
            <person name="Tsang A."/>
            <person name="Grigoriev I.V."/>
        </authorList>
    </citation>
    <scope>NUCLEOTIDE SEQUENCE [LARGE SCALE GENOMIC DNA]</scope>
    <source>
        <strain evidence="8 9">CBS 620.91</strain>
    </source>
</reference>
<name>A0ABR3VMD7_HUMIN</name>
<dbReference type="Gene3D" id="2.60.40.150">
    <property type="entry name" value="C2 domain"/>
    <property type="match status" value="1"/>
</dbReference>
<dbReference type="SUPFAM" id="SSF48452">
    <property type="entry name" value="TPR-like"/>
    <property type="match status" value="2"/>
</dbReference>
<feature type="compositionally biased region" description="Pro residues" evidence="5">
    <location>
        <begin position="30"/>
        <end position="49"/>
    </location>
</feature>
<feature type="repeat" description="TPR" evidence="4">
    <location>
        <begin position="402"/>
        <end position="435"/>
    </location>
</feature>
<accession>A0ABR3VMD7</accession>
<comment type="subcellular location">
    <subcellularLocation>
        <location evidence="1">Endoplasmic reticulum membrane</location>
        <topology evidence="1">Multi-pass membrane protein</topology>
    </subcellularLocation>
</comment>
<feature type="repeat" description="TPR" evidence="4">
    <location>
        <begin position="486"/>
        <end position="519"/>
    </location>
</feature>
<keyword evidence="6" id="KW-0812">Transmembrane</keyword>
<dbReference type="EMBL" id="JAZGSY010000031">
    <property type="protein sequence ID" value="KAL1842857.1"/>
    <property type="molecule type" value="Genomic_DNA"/>
</dbReference>
<dbReference type="Pfam" id="PF00226">
    <property type="entry name" value="DnaJ"/>
    <property type="match status" value="2"/>
</dbReference>
<protein>
    <recommendedName>
        <fullName evidence="7">J domain-containing protein</fullName>
    </recommendedName>
</protein>
<keyword evidence="2" id="KW-0677">Repeat</keyword>
<dbReference type="InterPro" id="IPR013105">
    <property type="entry name" value="TPR_2"/>
</dbReference>
<dbReference type="InterPro" id="IPR019734">
    <property type="entry name" value="TPR_rpt"/>
</dbReference>
<dbReference type="SMART" id="SM00028">
    <property type="entry name" value="TPR"/>
    <property type="match status" value="7"/>
</dbReference>
<feature type="transmembrane region" description="Helical" evidence="6">
    <location>
        <begin position="1013"/>
        <end position="1035"/>
    </location>
</feature>
<dbReference type="SMART" id="SM00271">
    <property type="entry name" value="DnaJ"/>
    <property type="match status" value="2"/>
</dbReference>
<feature type="compositionally biased region" description="Basic and acidic residues" evidence="5">
    <location>
        <begin position="736"/>
        <end position="746"/>
    </location>
</feature>
<dbReference type="InterPro" id="IPR018253">
    <property type="entry name" value="DnaJ_domain_CS"/>
</dbReference>
<dbReference type="PROSITE" id="PS00636">
    <property type="entry name" value="DNAJ_1"/>
    <property type="match status" value="2"/>
</dbReference>
<evidence type="ECO:0000256" key="6">
    <source>
        <dbReference type="SAM" id="Phobius"/>
    </source>
</evidence>
<feature type="compositionally biased region" description="Acidic residues" evidence="5">
    <location>
        <begin position="1485"/>
        <end position="1513"/>
    </location>
</feature>
<evidence type="ECO:0000256" key="2">
    <source>
        <dbReference type="ARBA" id="ARBA00022737"/>
    </source>
</evidence>
<organism evidence="8 9">
    <name type="scientific">Humicola insolens</name>
    <name type="common">Soft-rot fungus</name>
    <dbReference type="NCBI Taxonomy" id="85995"/>
    <lineage>
        <taxon>Eukaryota</taxon>
        <taxon>Fungi</taxon>
        <taxon>Dikarya</taxon>
        <taxon>Ascomycota</taxon>
        <taxon>Pezizomycotina</taxon>
        <taxon>Sordariomycetes</taxon>
        <taxon>Sordariomycetidae</taxon>
        <taxon>Sordariales</taxon>
        <taxon>Chaetomiaceae</taxon>
        <taxon>Mycothermus</taxon>
    </lineage>
</organism>
<dbReference type="PRINTS" id="PR00625">
    <property type="entry name" value="JDOMAIN"/>
</dbReference>
<feature type="compositionally biased region" description="Gly residues" evidence="5">
    <location>
        <begin position="689"/>
        <end position="702"/>
    </location>
</feature>
<evidence type="ECO:0000256" key="1">
    <source>
        <dbReference type="ARBA" id="ARBA00004477"/>
    </source>
</evidence>
<keyword evidence="6" id="KW-1133">Transmembrane helix</keyword>
<dbReference type="PROSITE" id="PS50293">
    <property type="entry name" value="TPR_REGION"/>
    <property type="match status" value="1"/>
</dbReference>
<keyword evidence="3 4" id="KW-0802">TPR repeat</keyword>
<evidence type="ECO:0000256" key="5">
    <source>
        <dbReference type="SAM" id="MobiDB-lite"/>
    </source>
</evidence>
<feature type="transmembrane region" description="Helical" evidence="6">
    <location>
        <begin position="883"/>
        <end position="903"/>
    </location>
</feature>
<dbReference type="InterPro" id="IPR011990">
    <property type="entry name" value="TPR-like_helical_dom_sf"/>
</dbReference>
<evidence type="ECO:0000256" key="3">
    <source>
        <dbReference type="ARBA" id="ARBA00022803"/>
    </source>
</evidence>
<feature type="repeat" description="TPR" evidence="4">
    <location>
        <begin position="217"/>
        <end position="250"/>
    </location>
</feature>
<feature type="compositionally biased region" description="Low complexity" evidence="5">
    <location>
        <begin position="50"/>
        <end position="78"/>
    </location>
</feature>
<dbReference type="SUPFAM" id="SSF81296">
    <property type="entry name" value="E set domains"/>
    <property type="match status" value="1"/>
</dbReference>
<dbReference type="Pfam" id="PF00515">
    <property type="entry name" value="TPR_1"/>
    <property type="match status" value="1"/>
</dbReference>
<dbReference type="SMART" id="SM00973">
    <property type="entry name" value="Sec63"/>
    <property type="match status" value="1"/>
</dbReference>
<feature type="region of interest" description="Disordered" evidence="5">
    <location>
        <begin position="679"/>
        <end position="746"/>
    </location>
</feature>
<dbReference type="CDD" id="cd06257">
    <property type="entry name" value="DnaJ"/>
    <property type="match status" value="2"/>
</dbReference>
<comment type="caution">
    <text evidence="8">The sequence shown here is derived from an EMBL/GenBank/DDBJ whole genome shotgun (WGS) entry which is preliminary data.</text>
</comment>
<evidence type="ECO:0000313" key="8">
    <source>
        <dbReference type="EMBL" id="KAL1842857.1"/>
    </source>
</evidence>
<dbReference type="InterPro" id="IPR052758">
    <property type="entry name" value="SRC_co-chaperone"/>
</dbReference>
<evidence type="ECO:0000313" key="9">
    <source>
        <dbReference type="Proteomes" id="UP001583172"/>
    </source>
</evidence>
<feature type="transmembrane region" description="Helical" evidence="6">
    <location>
        <begin position="823"/>
        <end position="844"/>
    </location>
</feature>
<feature type="transmembrane region" description="Helical" evidence="6">
    <location>
        <begin position="780"/>
        <end position="803"/>
    </location>
</feature>
<dbReference type="Gene3D" id="1.10.150.20">
    <property type="entry name" value="5' to 3' exonuclease, C-terminal subdomain"/>
    <property type="match status" value="1"/>
</dbReference>
<feature type="compositionally biased region" description="Acidic residues" evidence="5">
    <location>
        <begin position="1452"/>
        <end position="1464"/>
    </location>
</feature>
<dbReference type="PROSITE" id="PS50005">
    <property type="entry name" value="TPR"/>
    <property type="match status" value="5"/>
</dbReference>
<dbReference type="PANTHER" id="PTHR44200">
    <property type="entry name" value="DNAJ HOMOLOG SUBFAMILY C MEMBER 7"/>
    <property type="match status" value="1"/>
</dbReference>
<feature type="region of interest" description="Disordered" evidence="5">
    <location>
        <begin position="1452"/>
        <end position="1513"/>
    </location>
</feature>
<dbReference type="Proteomes" id="UP001583172">
    <property type="component" value="Unassembled WGS sequence"/>
</dbReference>
<feature type="region of interest" description="Disordered" evidence="5">
    <location>
        <begin position="1"/>
        <end position="217"/>
    </location>
</feature>
<evidence type="ECO:0000256" key="4">
    <source>
        <dbReference type="PROSITE-ProRule" id="PRU00339"/>
    </source>
</evidence>
<dbReference type="SUPFAM" id="SSF158702">
    <property type="entry name" value="Sec63 N-terminal domain-like"/>
    <property type="match status" value="1"/>
</dbReference>
<feature type="repeat" description="TPR" evidence="4">
    <location>
        <begin position="251"/>
        <end position="284"/>
    </location>
</feature>
<dbReference type="InterPro" id="IPR035892">
    <property type="entry name" value="C2_domain_sf"/>
</dbReference>
<feature type="domain" description="J" evidence="7">
    <location>
        <begin position="574"/>
        <end position="639"/>
    </location>
</feature>
<feature type="compositionally biased region" description="Low complexity" evidence="5">
    <location>
        <begin position="147"/>
        <end position="166"/>
    </location>
</feature>
<feature type="compositionally biased region" description="Polar residues" evidence="5">
    <location>
        <begin position="1"/>
        <end position="12"/>
    </location>
</feature>
<feature type="domain" description="J" evidence="7">
    <location>
        <begin position="915"/>
        <end position="987"/>
    </location>
</feature>
<dbReference type="PANTHER" id="PTHR44200:SF1">
    <property type="entry name" value="DNAJ HOMOLOG SUBFAMILY C MEMBER 7"/>
    <property type="match status" value="1"/>
</dbReference>
<dbReference type="InterPro" id="IPR036869">
    <property type="entry name" value="J_dom_sf"/>
</dbReference>
<feature type="compositionally biased region" description="Acidic residues" evidence="5">
    <location>
        <begin position="707"/>
        <end position="735"/>
    </location>
</feature>
<dbReference type="InterPro" id="IPR004179">
    <property type="entry name" value="Sec63-dom"/>
</dbReference>
<feature type="repeat" description="TPR" evidence="4">
    <location>
        <begin position="448"/>
        <end position="481"/>
    </location>
</feature>
<keyword evidence="9" id="KW-1185">Reference proteome</keyword>
<dbReference type="Pfam" id="PF14559">
    <property type="entry name" value="TPR_19"/>
    <property type="match status" value="1"/>
</dbReference>
<dbReference type="PROSITE" id="PS50076">
    <property type="entry name" value="DNAJ_2"/>
    <property type="match status" value="2"/>
</dbReference>
<evidence type="ECO:0000259" key="7">
    <source>
        <dbReference type="PROSITE" id="PS50076"/>
    </source>
</evidence>
<dbReference type="Gene3D" id="1.10.287.110">
    <property type="entry name" value="DnaJ domain"/>
    <property type="match status" value="2"/>
</dbReference>
<dbReference type="Gene3D" id="1.25.40.10">
    <property type="entry name" value="Tetratricopeptide repeat domain"/>
    <property type="match status" value="1"/>
</dbReference>
<sequence>MKLFSKISSKTPKSADGDDDNNNDQYSPYPDCPPPPYSELPLSQPPSPTKSPVKPSGSRSPTKKSSSSSRPASPSLRPFARTSSDLNSSPRRKKVDPDTHPLNLPPEERMRWSGLSGMSARNSMDADKDHPNGGVPASPNPPPPPFSQQSSSQSQSQPRSANPSQPTNAYTVPVTNGVAHAPPAATPNGDDADGPVPPPPPHRSNPTSPVQTDAEQAESFKNEGNKFFKAGDYTHAIEFYTKAVALMPDSPTYLGNRAAAFMSAGKYNDALEDCKRAASLDPSNTKILLRLARIYTSLGQPEEAVATFSRMNPPPSAKDMAPAKEMLRHVRAAQSALKDGTAASMVLYPLDQAERLLGPGALKPRKWQLMRGEALLKMGDANSLGEVQNIAMSLLRLNSQDPEGLVLRGRALYCQGENDKAVQHFRKALSCDPDFRDAIKWLRTVQKLDRMKEEGNQQYKAGQWQAALDLYTQALEVDPTNRGTNSKILQNRALCRIKLKQYDEAVTDCEKAIQLDPQYLKARKTKANALGLAAKWEAAVREWKAIQELDPEDRNIAKEVRRAELELKKSQRKDYYKILGLEQSATDAEIKKAYRKLAIVHHPDKNPGDPNAEARFKDISEAYETLIDPQKRQRYDSGVDLQDPADMFGGGGGPGMAGIDPEMLFSMFGGAGGFHAGGGPGFSFDPRGGPRGRGGGAAGGGRYYHDDGDDDDGNYDDEDDDDDDDEGEEEEDSGDDDGHVPWEDYRRQDRRHFDGARVKAAWRAEAAEARDKRLNQLRRFWLFVVAAVVLLPPYALGVLVLGGAALYRAPAMTDYAYDESGHLWPFFVFTLSLIITVPLTFLLVKRSRDPAASFPRTQTSFKHEHSGLVASVRRQEKRKDRKIWLILAVVTGWAIMGYMLYLIQTTEAPTHKLWNPYDILNIPETATEKEIKSTYRKLSLKYHPDKAKPDASKNETIDDLNARYVEISKAYQALTDEDVRNNYIQYGNPDGKQGFSINIALPKIIVSDGNGKYVVLVYSALFGVLLPYLVGSWWYGTLRRSREGVLMESANRLFREYKDSIDEGGVVTALSTGKEYEELFRGDKTDSGLAKVESRILAEGELAPLAGGLSAKDREKLEDLDSGAQRKALALLWAYLGRVKLDDAELERAKFAVAPIAHSLNKSFNAISLAYMNTGPLLASYYASQLLIQAIPPKASPLLQLPYFTPAIVKAVEGDSRVHTSVQGFMDRPDAKRRSLVVGNGLLSEDQYREAVGVAKQLPYLRVAKAFFKVTGERFIIPSSLVTLVVKGRFVPPGSEKVPEIDPADLEDIDPAEDDLDALAGRTTKRLVGKDEKTGKPIYESTEAEMVAAPLANAPYFARDHSPRWHVFLTDSKQGRVAVPPFTFAQFDRPIFEKDGKTPTFAMQTLKAQFQAPPQAGHYTFVMHVVCDSYVGFDTKMEVTLVVEEASKLAQMEEDEISEPDEDSIAGIMHAAKGGQVKKRKPAKEEEDSDEESGTDDDEDDTSETNTDTEPEN</sequence>
<gene>
    <name evidence="8" type="ORF">VTJ49DRAFT_4024</name>
</gene>